<keyword evidence="6" id="KW-0966">Cell projection</keyword>
<keyword evidence="7" id="KW-1185">Reference proteome</keyword>
<dbReference type="Proteomes" id="UP001595530">
    <property type="component" value="Unassembled WGS sequence"/>
</dbReference>
<dbReference type="InterPro" id="IPR013384">
    <property type="entry name" value="Flagell_FlgL"/>
</dbReference>
<proteinExistence type="inferred from homology"/>
<organism evidence="6 7">
    <name type="scientific">Undibacterium arcticum</name>
    <dbReference type="NCBI Taxonomy" id="1762892"/>
    <lineage>
        <taxon>Bacteria</taxon>
        <taxon>Pseudomonadati</taxon>
        <taxon>Pseudomonadota</taxon>
        <taxon>Betaproteobacteria</taxon>
        <taxon>Burkholderiales</taxon>
        <taxon>Oxalobacteraceae</taxon>
        <taxon>Undibacterium</taxon>
    </lineage>
</organism>
<accession>A0ABV7F6P7</accession>
<dbReference type="RefSeq" id="WP_390325448.1">
    <property type="nucleotide sequence ID" value="NZ_JBHRTP010000054.1"/>
</dbReference>
<dbReference type="NCBIfam" id="TIGR02550">
    <property type="entry name" value="flagell_flgL"/>
    <property type="match status" value="1"/>
</dbReference>
<dbReference type="Gene3D" id="1.20.1330.10">
    <property type="entry name" value="f41 fragment of flagellin, N-terminal domain"/>
    <property type="match status" value="1"/>
</dbReference>
<evidence type="ECO:0000256" key="3">
    <source>
        <dbReference type="ARBA" id="ARBA00005709"/>
    </source>
</evidence>
<gene>
    <name evidence="6" type="primary">flgL</name>
    <name evidence="6" type="ORF">ACFOFO_16780</name>
</gene>
<feature type="domain" description="Flagellin N-terminal" evidence="5">
    <location>
        <begin position="3"/>
        <end position="139"/>
    </location>
</feature>
<dbReference type="PANTHER" id="PTHR42792:SF1">
    <property type="entry name" value="FLAGELLAR HOOK-ASSOCIATED PROTEIN 3"/>
    <property type="match status" value="1"/>
</dbReference>
<protein>
    <submittedName>
        <fullName evidence="6">Flagellar hook-associated protein FlgL</fullName>
    </submittedName>
</protein>
<keyword evidence="6" id="KW-0282">Flagellum</keyword>
<name>A0ABV7F6P7_9BURK</name>
<evidence type="ECO:0000256" key="4">
    <source>
        <dbReference type="ARBA" id="ARBA00023143"/>
    </source>
</evidence>
<evidence type="ECO:0000256" key="1">
    <source>
        <dbReference type="ARBA" id="ARBA00004365"/>
    </source>
</evidence>
<dbReference type="InterPro" id="IPR001492">
    <property type="entry name" value="Flagellin"/>
</dbReference>
<dbReference type="PANTHER" id="PTHR42792">
    <property type="entry name" value="FLAGELLIN"/>
    <property type="match status" value="1"/>
</dbReference>
<dbReference type="InterPro" id="IPR001029">
    <property type="entry name" value="Flagellin_N"/>
</dbReference>
<dbReference type="EMBL" id="JBHRTP010000054">
    <property type="protein sequence ID" value="MFC3109600.1"/>
    <property type="molecule type" value="Genomic_DNA"/>
</dbReference>
<evidence type="ECO:0000256" key="2">
    <source>
        <dbReference type="ARBA" id="ARBA00004613"/>
    </source>
</evidence>
<reference evidence="7" key="1">
    <citation type="journal article" date="2019" name="Int. J. Syst. Evol. Microbiol.">
        <title>The Global Catalogue of Microorganisms (GCM) 10K type strain sequencing project: providing services to taxonomists for standard genome sequencing and annotation.</title>
        <authorList>
            <consortium name="The Broad Institute Genomics Platform"/>
            <consortium name="The Broad Institute Genome Sequencing Center for Infectious Disease"/>
            <person name="Wu L."/>
            <person name="Ma J."/>
        </authorList>
    </citation>
    <scope>NUCLEOTIDE SEQUENCE [LARGE SCALE GENOMIC DNA]</scope>
    <source>
        <strain evidence="7">KCTC 42986</strain>
    </source>
</reference>
<sequence>MRISTSMLYQRGTARLTDLQAGVDKTMQQISSQRRILTPADDPVGAARVLDVTQSQSVNTQYGTNRQNAKSSLNQVESVLTSVTTLLQDVKESTVSAGNGSYSNTERANIATELRGRLDELMGYANAADGSGNYLFSGFQVATQPFVANPATGAVSYNGDQGQQMLQVDSTRKMATSDSGQAIFQANGQDLFKTMNDMITLLSTPVTVTANTAQAAAVAAAAAAGTPPPPPVVGSSAALAAGLALANGNVDQSLDTVLTVRSSVGSRLKELDSLDDLGSAKGLQYSQTLSTLQDVDYNQAISTLNQQSFVLQAAQKAFASVSNLSLLNFLK</sequence>
<comment type="subcellular location">
    <subcellularLocation>
        <location evidence="1">Bacterial flagellum</location>
    </subcellularLocation>
    <subcellularLocation>
        <location evidence="2">Secreted</location>
    </subcellularLocation>
</comment>
<keyword evidence="6" id="KW-0969">Cilium</keyword>
<evidence type="ECO:0000313" key="6">
    <source>
        <dbReference type="EMBL" id="MFC3109600.1"/>
    </source>
</evidence>
<dbReference type="Pfam" id="PF00669">
    <property type="entry name" value="Flagellin_N"/>
    <property type="match status" value="1"/>
</dbReference>
<evidence type="ECO:0000313" key="7">
    <source>
        <dbReference type="Proteomes" id="UP001595530"/>
    </source>
</evidence>
<dbReference type="SUPFAM" id="SSF64518">
    <property type="entry name" value="Phase 1 flagellin"/>
    <property type="match status" value="1"/>
</dbReference>
<comment type="caution">
    <text evidence="6">The sequence shown here is derived from an EMBL/GenBank/DDBJ whole genome shotgun (WGS) entry which is preliminary data.</text>
</comment>
<evidence type="ECO:0000259" key="5">
    <source>
        <dbReference type="Pfam" id="PF00669"/>
    </source>
</evidence>
<keyword evidence="4" id="KW-0975">Bacterial flagellum</keyword>
<comment type="similarity">
    <text evidence="3">Belongs to the bacterial flagellin family.</text>
</comment>